<protein>
    <submittedName>
        <fullName evidence="7">FAD-binding protein</fullName>
    </submittedName>
</protein>
<evidence type="ECO:0000256" key="5">
    <source>
        <dbReference type="ARBA" id="ARBA00023002"/>
    </source>
</evidence>
<dbReference type="PANTHER" id="PTHR13878">
    <property type="entry name" value="GULONOLACTONE OXIDASE"/>
    <property type="match status" value="1"/>
</dbReference>
<dbReference type="Pfam" id="PF09265">
    <property type="entry name" value="Cytokin-bind"/>
    <property type="match status" value="1"/>
</dbReference>
<keyword evidence="8" id="KW-1185">Reference proteome</keyword>
<dbReference type="RefSeq" id="WP_209239422.1">
    <property type="nucleotide sequence ID" value="NZ_JADKMA010000046.1"/>
</dbReference>
<dbReference type="Gene3D" id="3.30.465.10">
    <property type="match status" value="1"/>
</dbReference>
<dbReference type="InterPro" id="IPR016169">
    <property type="entry name" value="FAD-bd_PCMH_sub2"/>
</dbReference>
<dbReference type="Proteomes" id="UP001519064">
    <property type="component" value="Unassembled WGS sequence"/>
</dbReference>
<evidence type="ECO:0000256" key="2">
    <source>
        <dbReference type="ARBA" id="ARBA00005466"/>
    </source>
</evidence>
<evidence type="ECO:0000259" key="6">
    <source>
        <dbReference type="PROSITE" id="PS51387"/>
    </source>
</evidence>
<evidence type="ECO:0000256" key="3">
    <source>
        <dbReference type="ARBA" id="ARBA00022630"/>
    </source>
</evidence>
<gene>
    <name evidence="7" type="ORF">ITI46_11730</name>
</gene>
<keyword evidence="3" id="KW-0285">Flavoprotein</keyword>
<feature type="domain" description="FAD-binding PCMH-type" evidence="6">
    <location>
        <begin position="79"/>
        <end position="250"/>
    </location>
</feature>
<dbReference type="InterPro" id="IPR036318">
    <property type="entry name" value="FAD-bd_PCMH-like_sf"/>
</dbReference>
<dbReference type="PANTHER" id="PTHR13878:SF53">
    <property type="entry name" value="CYTOKININ DEHYDROGENASE 6"/>
    <property type="match status" value="1"/>
</dbReference>
<keyword evidence="5" id="KW-0560">Oxidoreductase</keyword>
<dbReference type="PROSITE" id="PS51318">
    <property type="entry name" value="TAT"/>
    <property type="match status" value="1"/>
</dbReference>
<evidence type="ECO:0000256" key="1">
    <source>
        <dbReference type="ARBA" id="ARBA00001974"/>
    </source>
</evidence>
<dbReference type="Gene3D" id="3.40.462.10">
    <property type="entry name" value="FAD-linked oxidases, C-terminal domain"/>
    <property type="match status" value="1"/>
</dbReference>
<proteinExistence type="inferred from homology"/>
<dbReference type="Gene3D" id="3.30.43.10">
    <property type="entry name" value="Uridine Diphospho-n-acetylenolpyruvylglucosamine Reductase, domain 2"/>
    <property type="match status" value="2"/>
</dbReference>
<dbReference type="EMBL" id="JADKMA010000046">
    <property type="protein sequence ID" value="MBO8192330.1"/>
    <property type="molecule type" value="Genomic_DNA"/>
</dbReference>
<organism evidence="7 8">
    <name type="scientific">Streptomyces oryzae</name>
    <dbReference type="NCBI Taxonomy" id="1434886"/>
    <lineage>
        <taxon>Bacteria</taxon>
        <taxon>Bacillati</taxon>
        <taxon>Actinomycetota</taxon>
        <taxon>Actinomycetes</taxon>
        <taxon>Kitasatosporales</taxon>
        <taxon>Streptomycetaceae</taxon>
        <taxon>Streptomyces</taxon>
    </lineage>
</organism>
<sequence length="505" mass="54214">MNTEGQQQPEFARRRLFGIAGAVAATTVVGFNPATSGWVTAAEAASTPGMRSVPPLDGRLEMDDRTRAAHDHDQGNIVLGKTPNAVLFPGSVSDIQKMIRYCRENGIKAATNTGHNSVLGQTLVNGGLVINGRSLNTIHSITPEGADVDGGVLWMDLIKAAVEVGLTPPAITGYTQLGVAGTLSIGGLGAITSNTVVSQADQIQQLEVVTGAGDLVTCSPTENSDLFLAMCAGQGQCGVITRATVNMVPAPERVRYYRAPYSDIPQFFTDIRTLLSRVDQADGFNWVASVNTAGLTGLVSLWAAVAYNQDSPPPSVDVLMRGCSTTAHAAAPIDLPYLDYVLQVDTIVDAFRATQNWDRLVKPWFNAILPDSGVEGFVQDLFPRLTAEDVSPTTFVLISPALRSGFTRPLFRVPDSGKWAWVCGILTNSTLPGPDEEFASKMLARNYRWWTDVTSIGGRRYVEDAVPFTAADWKKHYGDETYAAFAGWKKRFDPDGILAPGAGIF</sequence>
<dbReference type="Pfam" id="PF01565">
    <property type="entry name" value="FAD_binding_4"/>
    <property type="match status" value="1"/>
</dbReference>
<dbReference type="InterPro" id="IPR016167">
    <property type="entry name" value="FAD-bd_PCMH_sub1"/>
</dbReference>
<dbReference type="InterPro" id="IPR015345">
    <property type="entry name" value="Cytokinin_DH_FAD/cytokin-bd"/>
</dbReference>
<evidence type="ECO:0000256" key="4">
    <source>
        <dbReference type="ARBA" id="ARBA00022827"/>
    </source>
</evidence>
<keyword evidence="4" id="KW-0274">FAD</keyword>
<evidence type="ECO:0000313" key="7">
    <source>
        <dbReference type="EMBL" id="MBO8192330.1"/>
    </source>
</evidence>
<evidence type="ECO:0000313" key="8">
    <source>
        <dbReference type="Proteomes" id="UP001519064"/>
    </source>
</evidence>
<comment type="cofactor">
    <cofactor evidence="1">
        <name>FAD</name>
        <dbReference type="ChEBI" id="CHEBI:57692"/>
    </cofactor>
</comment>
<dbReference type="SUPFAM" id="SSF56176">
    <property type="entry name" value="FAD-binding/transporter-associated domain-like"/>
    <property type="match status" value="1"/>
</dbReference>
<accession>A0ABS3XAB2</accession>
<dbReference type="InterPro" id="IPR050432">
    <property type="entry name" value="FAD-linked_Oxidoreductases_BP"/>
</dbReference>
<dbReference type="InterPro" id="IPR016170">
    <property type="entry name" value="Cytok_DH_C_sf"/>
</dbReference>
<dbReference type="InterPro" id="IPR006311">
    <property type="entry name" value="TAT_signal"/>
</dbReference>
<dbReference type="SUPFAM" id="SSF55103">
    <property type="entry name" value="FAD-linked oxidases, C-terminal domain"/>
    <property type="match status" value="1"/>
</dbReference>
<dbReference type="InterPro" id="IPR016166">
    <property type="entry name" value="FAD-bd_PCMH"/>
</dbReference>
<comment type="caution">
    <text evidence="7">The sequence shown here is derived from an EMBL/GenBank/DDBJ whole genome shotgun (WGS) entry which is preliminary data.</text>
</comment>
<reference evidence="7 8" key="1">
    <citation type="submission" date="2020-11" db="EMBL/GenBank/DDBJ databases">
        <title>Streptomyces spirodelae sp. nov., isolated from duckweed.</title>
        <authorList>
            <person name="Saimee Y."/>
            <person name="Duangmal K."/>
        </authorList>
    </citation>
    <scope>NUCLEOTIDE SEQUENCE [LARGE SCALE GENOMIC DNA]</scope>
    <source>
        <strain evidence="7 8">S16-07</strain>
    </source>
</reference>
<dbReference type="InterPro" id="IPR006094">
    <property type="entry name" value="Oxid_FAD_bind_N"/>
</dbReference>
<dbReference type="PROSITE" id="PS51387">
    <property type="entry name" value="FAD_PCMH"/>
    <property type="match status" value="1"/>
</dbReference>
<name>A0ABS3XAB2_9ACTN</name>
<comment type="similarity">
    <text evidence="2">Belongs to the oxygen-dependent FAD-linked oxidoreductase family.</text>
</comment>
<dbReference type="InterPro" id="IPR016164">
    <property type="entry name" value="FAD-linked_Oxase-like_C"/>
</dbReference>